<feature type="transmembrane region" description="Helical" evidence="1">
    <location>
        <begin position="186"/>
        <end position="205"/>
    </location>
</feature>
<keyword evidence="1" id="KW-0472">Membrane</keyword>
<keyword evidence="1" id="KW-0812">Transmembrane</keyword>
<evidence type="ECO:0000313" key="2">
    <source>
        <dbReference type="EMBL" id="KAJ7104011.1"/>
    </source>
</evidence>
<keyword evidence="1" id="KW-1133">Transmembrane helix</keyword>
<protein>
    <submittedName>
        <fullName evidence="2">Uncharacterized protein</fullName>
    </submittedName>
</protein>
<evidence type="ECO:0000256" key="1">
    <source>
        <dbReference type="SAM" id="Phobius"/>
    </source>
</evidence>
<proteinExistence type="predicted"/>
<name>A0AAD6UPZ7_9AGAR</name>
<comment type="caution">
    <text evidence="2">The sequence shown here is derived from an EMBL/GenBank/DDBJ whole genome shotgun (WGS) entry which is preliminary data.</text>
</comment>
<sequence length="211" mass="22865">MLLERHRDPRGQVAALVRLGGILLACGEWGRRLLLGDGRASPLLDMAGRGKLLGLLRRWRRSGAVLEVEILEAGETEGFLRRREAVAGSRGHAERHSTWIHKAKELARLLCSKSNESNLHLTFTPARPDPHALCDHAPSSGCFLPYQASSTTQQINPTSSIPNKPISYSNVLGDLRKKKTQVARSITAIGVLSATIAAIGSASALSPLSRR</sequence>
<gene>
    <name evidence="2" type="ORF">B0H15DRAFT_2114</name>
</gene>
<organism evidence="2 3">
    <name type="scientific">Mycena belliarum</name>
    <dbReference type="NCBI Taxonomy" id="1033014"/>
    <lineage>
        <taxon>Eukaryota</taxon>
        <taxon>Fungi</taxon>
        <taxon>Dikarya</taxon>
        <taxon>Basidiomycota</taxon>
        <taxon>Agaricomycotina</taxon>
        <taxon>Agaricomycetes</taxon>
        <taxon>Agaricomycetidae</taxon>
        <taxon>Agaricales</taxon>
        <taxon>Marasmiineae</taxon>
        <taxon>Mycenaceae</taxon>
        <taxon>Mycena</taxon>
    </lineage>
</organism>
<accession>A0AAD6UPZ7</accession>
<dbReference type="AlphaFoldDB" id="A0AAD6UPZ7"/>
<dbReference type="Proteomes" id="UP001222325">
    <property type="component" value="Unassembled WGS sequence"/>
</dbReference>
<reference evidence="2" key="1">
    <citation type="submission" date="2023-03" db="EMBL/GenBank/DDBJ databases">
        <title>Massive genome expansion in bonnet fungi (Mycena s.s.) driven by repeated elements and novel gene families across ecological guilds.</title>
        <authorList>
            <consortium name="Lawrence Berkeley National Laboratory"/>
            <person name="Harder C.B."/>
            <person name="Miyauchi S."/>
            <person name="Viragh M."/>
            <person name="Kuo A."/>
            <person name="Thoen E."/>
            <person name="Andreopoulos B."/>
            <person name="Lu D."/>
            <person name="Skrede I."/>
            <person name="Drula E."/>
            <person name="Henrissat B."/>
            <person name="Morin E."/>
            <person name="Kohler A."/>
            <person name="Barry K."/>
            <person name="LaButti K."/>
            <person name="Morin E."/>
            <person name="Salamov A."/>
            <person name="Lipzen A."/>
            <person name="Mereny Z."/>
            <person name="Hegedus B."/>
            <person name="Baldrian P."/>
            <person name="Stursova M."/>
            <person name="Weitz H."/>
            <person name="Taylor A."/>
            <person name="Grigoriev I.V."/>
            <person name="Nagy L.G."/>
            <person name="Martin F."/>
            <person name="Kauserud H."/>
        </authorList>
    </citation>
    <scope>NUCLEOTIDE SEQUENCE</scope>
    <source>
        <strain evidence="2">CBHHK173m</strain>
    </source>
</reference>
<evidence type="ECO:0000313" key="3">
    <source>
        <dbReference type="Proteomes" id="UP001222325"/>
    </source>
</evidence>
<dbReference type="EMBL" id="JARJCN010000001">
    <property type="protein sequence ID" value="KAJ7104011.1"/>
    <property type="molecule type" value="Genomic_DNA"/>
</dbReference>
<keyword evidence="3" id="KW-1185">Reference proteome</keyword>